<dbReference type="RefSeq" id="WP_150041351.1">
    <property type="nucleotide sequence ID" value="NZ_OW485606.1"/>
</dbReference>
<proteinExistence type="predicted"/>
<feature type="compositionally biased region" description="Pro residues" evidence="1">
    <location>
        <begin position="1201"/>
        <end position="1214"/>
    </location>
</feature>
<evidence type="ECO:0000256" key="1">
    <source>
        <dbReference type="SAM" id="MobiDB-lite"/>
    </source>
</evidence>
<feature type="region of interest" description="Disordered" evidence="1">
    <location>
        <begin position="122"/>
        <end position="147"/>
    </location>
</feature>
<feature type="compositionally biased region" description="Pro residues" evidence="1">
    <location>
        <begin position="1251"/>
        <end position="1263"/>
    </location>
</feature>
<keyword evidence="4" id="KW-1185">Reference proteome</keyword>
<feature type="compositionally biased region" description="Pro residues" evidence="1">
    <location>
        <begin position="939"/>
        <end position="960"/>
    </location>
</feature>
<evidence type="ECO:0000259" key="2">
    <source>
        <dbReference type="Pfam" id="PF21277"/>
    </source>
</evidence>
<feature type="compositionally biased region" description="Pro residues" evidence="1">
    <location>
        <begin position="1496"/>
        <end position="1507"/>
    </location>
</feature>
<reference evidence="3 4" key="1">
    <citation type="submission" date="2019-09" db="EMBL/GenBank/DDBJ databases">
        <title>Genome sequence of Rhodovastum atsumiense, a diverse member of the Acetobacteraceae family of non-sulfur purple photosynthetic bacteria.</title>
        <authorList>
            <person name="Meyer T."/>
            <person name="Kyndt J."/>
        </authorList>
    </citation>
    <scope>NUCLEOTIDE SEQUENCE [LARGE SCALE GENOMIC DNA]</scope>
    <source>
        <strain evidence="3 4">DSM 21279</strain>
    </source>
</reference>
<feature type="compositionally biased region" description="Pro residues" evidence="1">
    <location>
        <begin position="1174"/>
        <end position="1187"/>
    </location>
</feature>
<feature type="region of interest" description="Disordered" evidence="1">
    <location>
        <begin position="684"/>
        <end position="2033"/>
    </location>
</feature>
<feature type="compositionally biased region" description="Pro residues" evidence="1">
    <location>
        <begin position="2287"/>
        <end position="2306"/>
    </location>
</feature>
<feature type="domain" description="Type VI secretion system spike protein VgrG3-like C-terminal" evidence="2">
    <location>
        <begin position="2036"/>
        <end position="2239"/>
    </location>
</feature>
<feature type="compositionally biased region" description="Low complexity" evidence="1">
    <location>
        <begin position="2265"/>
        <end position="2286"/>
    </location>
</feature>
<feature type="compositionally biased region" description="Gly residues" evidence="1">
    <location>
        <begin position="1535"/>
        <end position="1547"/>
    </location>
</feature>
<feature type="compositionally biased region" description="Low complexity" evidence="1">
    <location>
        <begin position="1049"/>
        <end position="1069"/>
    </location>
</feature>
<comment type="caution">
    <text evidence="3">The sequence shown here is derived from an EMBL/GenBank/DDBJ whole genome shotgun (WGS) entry which is preliminary data.</text>
</comment>
<feature type="compositionally biased region" description="Low complexity" evidence="1">
    <location>
        <begin position="1860"/>
        <end position="1869"/>
    </location>
</feature>
<feature type="region of interest" description="Disordered" evidence="1">
    <location>
        <begin position="2256"/>
        <end position="2378"/>
    </location>
</feature>
<feature type="compositionally biased region" description="Gly residues" evidence="1">
    <location>
        <begin position="1415"/>
        <end position="1452"/>
    </location>
</feature>
<dbReference type="OrthoDB" id="8410204at2"/>
<feature type="region of interest" description="Disordered" evidence="1">
    <location>
        <begin position="163"/>
        <end position="186"/>
    </location>
</feature>
<feature type="compositionally biased region" description="Low complexity" evidence="1">
    <location>
        <begin position="1079"/>
        <end position="1107"/>
    </location>
</feature>
<feature type="compositionally biased region" description="Low complexity" evidence="1">
    <location>
        <begin position="1583"/>
        <end position="1606"/>
    </location>
</feature>
<dbReference type="Pfam" id="PF21277">
    <property type="entry name" value="T6SS_VgrG3-like_C"/>
    <property type="match status" value="1"/>
</dbReference>
<feature type="compositionally biased region" description="Gly residues" evidence="1">
    <location>
        <begin position="1217"/>
        <end position="1230"/>
    </location>
</feature>
<feature type="compositionally biased region" description="Pro residues" evidence="1">
    <location>
        <begin position="126"/>
        <end position="140"/>
    </location>
</feature>
<feature type="compositionally biased region" description="Low complexity" evidence="1">
    <location>
        <begin position="1767"/>
        <end position="1778"/>
    </location>
</feature>
<feature type="compositionally biased region" description="Low complexity" evidence="1">
    <location>
        <begin position="699"/>
        <end position="717"/>
    </location>
</feature>
<feature type="compositionally biased region" description="Low complexity" evidence="1">
    <location>
        <begin position="2312"/>
        <end position="2329"/>
    </location>
</feature>
<feature type="compositionally biased region" description="Pro residues" evidence="1">
    <location>
        <begin position="1711"/>
        <end position="1721"/>
    </location>
</feature>
<feature type="compositionally biased region" description="Low complexity" evidence="1">
    <location>
        <begin position="1821"/>
        <end position="1839"/>
    </location>
</feature>
<feature type="compositionally biased region" description="Low complexity" evidence="1">
    <location>
        <begin position="1722"/>
        <end position="1732"/>
    </location>
</feature>
<feature type="compositionally biased region" description="Gly residues" evidence="1">
    <location>
        <begin position="1300"/>
        <end position="1311"/>
    </location>
</feature>
<evidence type="ECO:0000313" key="4">
    <source>
        <dbReference type="Proteomes" id="UP000325255"/>
    </source>
</evidence>
<feature type="compositionally biased region" description="Gly residues" evidence="1">
    <location>
        <begin position="1131"/>
        <end position="1151"/>
    </location>
</feature>
<feature type="compositionally biased region" description="Low complexity" evidence="1">
    <location>
        <begin position="1269"/>
        <end position="1299"/>
    </location>
</feature>
<name>A0A5M6IUN2_9PROT</name>
<feature type="compositionally biased region" description="Low complexity" evidence="1">
    <location>
        <begin position="1555"/>
        <end position="1571"/>
    </location>
</feature>
<evidence type="ECO:0000313" key="3">
    <source>
        <dbReference type="EMBL" id="KAA5611577.1"/>
    </source>
</evidence>
<dbReference type="InterPro" id="IPR049073">
    <property type="entry name" value="T6SS_VgrG3-like_C"/>
</dbReference>
<feature type="compositionally biased region" description="Gly residues" evidence="1">
    <location>
        <begin position="165"/>
        <end position="184"/>
    </location>
</feature>
<feature type="compositionally biased region" description="Pro residues" evidence="1">
    <location>
        <begin position="1607"/>
        <end position="1632"/>
    </location>
</feature>
<feature type="compositionally biased region" description="Low complexity" evidence="1">
    <location>
        <begin position="1114"/>
        <end position="1130"/>
    </location>
</feature>
<sequence>MAGRVSIGISADPSGATQAFSQIQAAIKAAGLEGKRLAEVLASAHPALAPVRDDLQRMQAQLEQLRRARGDTGAATRQITHEAGGPEHVDVLNLRDRAAQIFADQRDLRRYEANAGAFLIRGTQWAPPPSPGPSPAPGQPDPQHQTRTGWLYGLDTWLSRRLGMTGRGSGGGGGGGGGSGGGEEGGTDKGLLSGILDMGGAGGLLKATKFGLALAGISALGGMAVKGLGNAQDEAVSNDRLSKTLRDAGTDFETLRRQVRDTADAFGLTFQEAQRYSLEWARLTNETSGRATQAGVSWAAGVARSYGQDPGEVVQGLGRAAKQGEDPRRFAALVGEAVRESGMTGRFGEVMDALVRWTEQSNRQLADRSNVDLFAGMYSSLSSLGRPGLQGQGAEDVLNRINAVLTQGGGAGEASRHLTYRALTRAGVTDPWEWQRIEEGGMFARIRRRRNERGELEDDPTAPTLFEAKWEEANRMYTGRPETPAPRTETQQQANRRRAGIARDMGLTIRQVEAFEQAAPGGDIGRLFPTIERAGISMSDVNPGALQPLITLAGENREQMEARRRGLLEDSTIALPPERREALQRAGTDDELRTALAQAINARGLEANDGTRTVEAMASFSNTLTGAMTGLVAPINDLKTVISAIARPLTRISEALGEGYNRPPIEAVQGAGQKLGSWLREWWNGKGEDKPASPPGVTAPAAIAGQPGAAQPSAIPSWQRPAGQGGQAQQVPPVTRPRQLPPLSADELRAQGIEVTEGALPESERGEEPIPLVPQRPREEEKEEPETPQARATREDISRAFQAALSPRASARPATVAPPEPMAPQRPRAQAEAPAEEERPAPASELPGKPDVVPVPPASPLPEPNERPPHPPLVERPPAPPEGEPLPEGPAALPTVPPQSAPEPPEPAEPQAIPPREPADLPQPLPTLPPPERPDWYVPIPPPERAAVPPLPPPPPPGPEPLATVPPMGLVEGPPRGEPTAIEPRRPAPPPNVSVNVTVPPPAPGTQAPASLVGAVSSQPEARREAVPVPPVVSQNPGEMRGNEPRVSPDPSNAGAAPAASPAVEAPGSVDGRGRQVDALGRPVGGPAPAAGQVAPSPGQSTAGALPQQPPAVVPGAQAGTGVGPVFRPGAGAGAGGAGGVGGAGGAGAPGESGRDGRDAAQAPAGRPGVQAIPPAPLPLTVPPAMPGAPGAGGAGGQAIPPGPPPLTAPPAAPGAPGAGGAGGAGGEGTAGRDGRNAAPGGAGAGARAIPPGPVPLAAPPAAPGVGGTTPAAPGAPTRHPGIVPTAPVGAGAAPVLEPGAGGAGGEGVAGQSGRDAASALAGAPGAQAIPPGPSPLTVPPAASGVGGATPTAPAEVGRPGAQPVPPGSQPQQPMTAPPAAPGAAPVLRPGAGGAGPQVIGPQPLSAPPVAPEVGRGGAGPAAGAGAGGAGGAGAQGGEGGSGAVGPAGERGPGAVSGYPPASVRPSSDIIRRADQGYARQPGAPGADGGQNAPLPASPAPILPPPAGGAVAPLPRRPSRVPRQGEEPQTPSAAGAGGAGGEGAPGDGGRDGRDASLPAALPSSVAPGAGSQLPALPPAQGRGQTAAAPPSARAVAGVAGAGAIAPAPAPTPAPTGQPIPPDPQPLTAPPPAQQRTLGDRFRRLFGVTPTHVDPSWRPIEGDPVPAGWSAPGWAERDGKAVPVPEAGREVMPGTVTAPPLDGGHEVAPPAESAPPGAPPAVPAAGQPQAPAAAAPPLPATPTRPPGAAVRRPTQPPPLARAPRTAEEAAAGAPIAQAGEVEAARTAGEQAVPPPSEAAIVRDPGERYALTNPAPLPGAPVGGSAPAGGNQAAPAGAPAPNLGRPSAPQQPPGAVTGGAGAAPETGANAGPAGGDRGPGAAPGPAQPGTPARPPGLAAQPRSAGRAGAPAAPGAAQPEGQPGPSAQVPQQPRGDWRLPENRPQGGGWIGPSIRRQEHGPAAGTPMEGGAVSPELTRPGRGAGGRVPPGVMGAQEGAPGSQPGIGRVAFSPGANGGVSQAPQLSPPGAGGGAGNGAPIGSLSARFESARAGATAIGRDSTGGWSYGTYQFASARGSVEPFLATLRREAPDIAARLDAAGGSRAALAGTAQFRQAWQQAATDPRFAGIEHAHIQATHYNPLARTAGELGIDLQGRSAALRDVVWSTAVQHGPGRSLNSSRGPTGGASVLQDAVRSLGARTPEQVARLTDEQISQAIYAQRRTRFSNSTPNERASVMRRFDQEGALALRRIGEERAAIAAAPQVPRPEAAAGAAQGGAQAMPPGAAMAVPPGAPRPPGPAIVPPGAPRPPESAIVLPAAAHAPQPAADLPQAPTGMPSPEPATAASGAVPSPGYGTALPPEERARLAEQGSPGMAGAGAGAQQISVSTSANIAPLRVVHETDKGEDRGEEFLPVTAYEAPKAWGASA</sequence>
<dbReference type="EMBL" id="VWPK01000019">
    <property type="protein sequence ID" value="KAA5611577.1"/>
    <property type="molecule type" value="Genomic_DNA"/>
</dbReference>
<gene>
    <name evidence="3" type="ORF">F1189_13515</name>
</gene>
<feature type="compositionally biased region" description="Pro residues" evidence="1">
    <location>
        <begin position="1733"/>
        <end position="1744"/>
    </location>
</feature>
<feature type="compositionally biased region" description="Pro residues" evidence="1">
    <location>
        <begin position="870"/>
        <end position="888"/>
    </location>
</feature>
<feature type="compositionally biased region" description="Low complexity" evidence="1">
    <location>
        <begin position="803"/>
        <end position="814"/>
    </location>
</feature>
<dbReference type="Proteomes" id="UP000325255">
    <property type="component" value="Unassembled WGS sequence"/>
</dbReference>
<organism evidence="3 4">
    <name type="scientific">Rhodovastum atsumiense</name>
    <dbReference type="NCBI Taxonomy" id="504468"/>
    <lineage>
        <taxon>Bacteria</taxon>
        <taxon>Pseudomonadati</taxon>
        <taxon>Pseudomonadota</taxon>
        <taxon>Alphaproteobacteria</taxon>
        <taxon>Acetobacterales</taxon>
        <taxon>Acetobacteraceae</taxon>
        <taxon>Rhodovastum</taxon>
    </lineage>
</organism>
<feature type="compositionally biased region" description="Pro residues" evidence="1">
    <location>
        <begin position="895"/>
        <end position="931"/>
    </location>
</feature>
<feature type="compositionally biased region" description="Pro residues" evidence="1">
    <location>
        <begin position="853"/>
        <end position="863"/>
    </location>
</feature>
<feature type="compositionally biased region" description="Low complexity" evidence="1">
    <location>
        <begin position="1893"/>
        <end position="1925"/>
    </location>
</feature>
<feature type="compositionally biased region" description="Pro residues" evidence="1">
    <location>
        <begin position="1883"/>
        <end position="1892"/>
    </location>
</feature>
<protein>
    <recommendedName>
        <fullName evidence="2">Type VI secretion system spike protein VgrG3-like C-terminal domain-containing protein</fullName>
    </recommendedName>
</protein>
<accession>A0A5M6IUN2</accession>
<feature type="compositionally biased region" description="Low complexity" evidence="1">
    <location>
        <begin position="1317"/>
        <end position="1330"/>
    </location>
</feature>